<dbReference type="CDD" id="cd16329">
    <property type="entry name" value="LolA_like"/>
    <property type="match status" value="1"/>
</dbReference>
<keyword evidence="3" id="KW-1185">Reference proteome</keyword>
<accession>A0A7V7KXC1</accession>
<reference evidence="2 3" key="1">
    <citation type="submission" date="2018-07" db="EMBL/GenBank/DDBJ databases">
        <title>Pseudomonas laoshanensis sp. nov., isolated from soil.</title>
        <authorList>
            <person name="Sun J."/>
            <person name="Yu L."/>
            <person name="Wang M."/>
            <person name="Zhang C."/>
        </authorList>
    </citation>
    <scope>NUCLEOTIDE SEQUENCE [LARGE SCALE GENOMIC DNA]</scope>
    <source>
        <strain evidence="2 3">Y22</strain>
    </source>
</reference>
<dbReference type="RefSeq" id="WP_149331477.1">
    <property type="nucleotide sequence ID" value="NZ_QOVF01000001.1"/>
</dbReference>
<gene>
    <name evidence="2" type="ORF">DT594_04075</name>
</gene>
<keyword evidence="1" id="KW-0732">Signal</keyword>
<evidence type="ECO:0000256" key="1">
    <source>
        <dbReference type="SAM" id="SignalP"/>
    </source>
</evidence>
<proteinExistence type="predicted"/>
<dbReference type="Pfam" id="PF07044">
    <property type="entry name" value="DUF1329"/>
    <property type="match status" value="1"/>
</dbReference>
<dbReference type="InterPro" id="IPR010752">
    <property type="entry name" value="DUF1329"/>
</dbReference>
<protein>
    <submittedName>
        <fullName evidence="2">DUF1329 domain-containing protein</fullName>
    </submittedName>
</protein>
<dbReference type="OrthoDB" id="178023at2"/>
<organism evidence="2 3">
    <name type="scientific">Halopseudomonas laoshanensis</name>
    <dbReference type="NCBI Taxonomy" id="2268758"/>
    <lineage>
        <taxon>Bacteria</taxon>
        <taxon>Pseudomonadati</taxon>
        <taxon>Pseudomonadota</taxon>
        <taxon>Gammaproteobacteria</taxon>
        <taxon>Pseudomonadales</taxon>
        <taxon>Pseudomonadaceae</taxon>
        <taxon>Halopseudomonas</taxon>
    </lineage>
</organism>
<dbReference type="AlphaFoldDB" id="A0A7V7KXC1"/>
<feature type="chain" id="PRO_5030880208" evidence="1">
    <location>
        <begin position="24"/>
        <end position="449"/>
    </location>
</feature>
<comment type="caution">
    <text evidence="2">The sequence shown here is derived from an EMBL/GenBank/DDBJ whole genome shotgun (WGS) entry which is preliminary data.</text>
</comment>
<sequence length="449" mass="50788">MDRKWGLRVLAVAAALSVTQAHGKVDSTQAAQLGNELTPLGAERAGNAEGTIPAWTGGASAPPHYRSGMHHPDPYADDAVLYQISHEHTEQNASLLPEGLRDLLERYPEYYLRVFPTRRSAAAPERVYEATRQNALNAELVENGNGITGAAAGIPFPIPQNGTEVIWNHILHYRGDQNHFINNQAVVLNGNANLIKRDRQIYYVYGREGMTPDKLDNTLLHYKYTVTAPARLAGTSLVVEDPLDQIFSTRKAWRYSPDNRRVRRLPSLAYDSLQPDTSGLATADVVDSYNGAPDRYEWTLAGKREMLVPYNSYAVHQKGIPYDQIVQAKTLNPELLRYELHRVWVVDANLRYGYTHPYVVRRFYIDEDSWQILAVDLRDKNGELIGLQESHPINYYDVPMFGSTLETLYHLKTGNYFVDGLDNNEPMYNFEAQLSPRDFSPQALRREGN</sequence>
<dbReference type="Gene3D" id="2.50.20.10">
    <property type="entry name" value="Lipoprotein localisation LolA/LolB/LppX"/>
    <property type="match status" value="1"/>
</dbReference>
<dbReference type="Proteomes" id="UP000463138">
    <property type="component" value="Unassembled WGS sequence"/>
</dbReference>
<feature type="signal peptide" evidence="1">
    <location>
        <begin position="1"/>
        <end position="23"/>
    </location>
</feature>
<name>A0A7V7KXC1_9GAMM</name>
<evidence type="ECO:0000313" key="2">
    <source>
        <dbReference type="EMBL" id="KAA0696523.1"/>
    </source>
</evidence>
<evidence type="ECO:0000313" key="3">
    <source>
        <dbReference type="Proteomes" id="UP000463138"/>
    </source>
</evidence>
<dbReference type="EMBL" id="QOVF01000001">
    <property type="protein sequence ID" value="KAA0696523.1"/>
    <property type="molecule type" value="Genomic_DNA"/>
</dbReference>